<gene>
    <name evidence="1" type="ORF">GCM10011617_18940</name>
</gene>
<sequence>MHIRPELAALRSDDTPQRHAQARLIAAVDGWRATPPVAAATAELERFGQGRALDELPLLSALFAADDPSAQQFTSALVNVLVAELGADPLGQVPMRHFSDGLLASLVLARRGSAVLALQAIDGAALARRPEPLSASFAATETWEHVLAGSATVERVRIEQVLPDRAVLQRDSRQLSAGTTGHRYCAEEAQVLRQVPGTMVVLKLQRTLDPSAPTREYRMSDGVLLHQAAGSPRESRLELTAALLGRMGRRDAAPLLAAMAEEQGGVGLRWQALRECLGLDTALGFAALRTVAQRGDDPLAAPAGALLAQLLEQYPELAGVARCPA</sequence>
<reference evidence="1" key="1">
    <citation type="journal article" date="2014" name="Int. J. Syst. Evol. Microbiol.">
        <title>Complete genome sequence of Corynebacterium casei LMG S-19264T (=DSM 44701T), isolated from a smear-ripened cheese.</title>
        <authorList>
            <consortium name="US DOE Joint Genome Institute (JGI-PGF)"/>
            <person name="Walter F."/>
            <person name="Albersmeier A."/>
            <person name="Kalinowski J."/>
            <person name="Ruckert C."/>
        </authorList>
    </citation>
    <scope>NUCLEOTIDE SEQUENCE</scope>
    <source>
        <strain evidence="1">KCTC 32422</strain>
    </source>
</reference>
<organism evidence="1 2">
    <name type="scientific">Novosphingobium arvoryzae</name>
    <dbReference type="NCBI Taxonomy" id="1256514"/>
    <lineage>
        <taxon>Bacteria</taxon>
        <taxon>Pseudomonadati</taxon>
        <taxon>Pseudomonadota</taxon>
        <taxon>Alphaproteobacteria</taxon>
        <taxon>Sphingomonadales</taxon>
        <taxon>Sphingomonadaceae</taxon>
        <taxon>Novosphingobium</taxon>
    </lineage>
</organism>
<comment type="caution">
    <text evidence="1">The sequence shown here is derived from an EMBL/GenBank/DDBJ whole genome shotgun (WGS) entry which is preliminary data.</text>
</comment>
<dbReference type="Proteomes" id="UP000634139">
    <property type="component" value="Unassembled WGS sequence"/>
</dbReference>
<keyword evidence="2" id="KW-1185">Reference proteome</keyword>
<name>A0A918VH92_9SPHN</name>
<dbReference type="RefSeq" id="WP_189540843.1">
    <property type="nucleotide sequence ID" value="NZ_BMZD01000004.1"/>
</dbReference>
<dbReference type="AlphaFoldDB" id="A0A918VH92"/>
<evidence type="ECO:0000313" key="2">
    <source>
        <dbReference type="Proteomes" id="UP000634139"/>
    </source>
</evidence>
<reference evidence="1" key="2">
    <citation type="submission" date="2020-09" db="EMBL/GenBank/DDBJ databases">
        <authorList>
            <person name="Sun Q."/>
            <person name="Kim S."/>
        </authorList>
    </citation>
    <scope>NUCLEOTIDE SEQUENCE</scope>
    <source>
        <strain evidence="1">KCTC 32422</strain>
    </source>
</reference>
<accession>A0A918VH92</accession>
<evidence type="ECO:0000313" key="1">
    <source>
        <dbReference type="EMBL" id="GGZ98757.1"/>
    </source>
</evidence>
<proteinExistence type="predicted"/>
<protein>
    <submittedName>
        <fullName evidence="1">Uncharacterized protein</fullName>
    </submittedName>
</protein>
<dbReference type="EMBL" id="BMZD01000004">
    <property type="protein sequence ID" value="GGZ98757.1"/>
    <property type="molecule type" value="Genomic_DNA"/>
</dbReference>